<dbReference type="KEGG" id="apb:SAR116_0686"/>
<dbReference type="EMBL" id="CP001751">
    <property type="protein sequence ID" value="ADE38929.1"/>
    <property type="molecule type" value="Genomic_DNA"/>
</dbReference>
<organism evidence="1 2">
    <name type="scientific">Puniceispirillum marinum (strain IMCC1322)</name>
    <dbReference type="NCBI Taxonomy" id="488538"/>
    <lineage>
        <taxon>Bacteria</taxon>
        <taxon>Pseudomonadati</taxon>
        <taxon>Pseudomonadota</taxon>
        <taxon>Alphaproteobacteria</taxon>
        <taxon>Candidatus Puniceispirillales</taxon>
        <taxon>Candidatus Puniceispirillaceae</taxon>
        <taxon>Candidatus Puniceispirillum</taxon>
    </lineage>
</organism>
<name>D5BRN2_PUNMI</name>
<proteinExistence type="predicted"/>
<keyword evidence="1" id="KW-0808">Transferase</keyword>
<dbReference type="HOGENOM" id="CLU_1531305_0_0_5"/>
<reference evidence="1 2" key="1">
    <citation type="journal article" date="2010" name="J. Bacteriol.">
        <title>Complete genome sequence of "Candidatus Puniceispirillum marinum" IMCC1322, a representative of the SAR116 clade in the Alphaproteobacteria.</title>
        <authorList>
            <person name="Oh H.M."/>
            <person name="Kwon K.K."/>
            <person name="Kang I."/>
            <person name="Kang S.G."/>
            <person name="Lee J.H."/>
            <person name="Kim S.J."/>
            <person name="Cho J.C."/>
        </authorList>
    </citation>
    <scope>NUCLEOTIDE SEQUENCE [LARGE SCALE GENOMIC DNA]</scope>
    <source>
        <strain evidence="1 2">IMCC1322</strain>
    </source>
</reference>
<accession>D5BRN2</accession>
<dbReference type="GO" id="GO:0016740">
    <property type="term" value="F:transferase activity"/>
    <property type="evidence" value="ECO:0007669"/>
    <property type="project" value="UniProtKB-KW"/>
</dbReference>
<evidence type="ECO:0000313" key="2">
    <source>
        <dbReference type="Proteomes" id="UP000007460"/>
    </source>
</evidence>
<sequence length="175" mass="19308">MPTRLIRIMGESDIVDIDMDASTDAGLPLLMGLVAEDRVNILGHWMDQDRGEKLAADPAHLAAMTLIAKDHVENHAIAKQFDVGANFIVVTVLREKWPVGSKAKFQTIANRVSAEHTYVIHPCGAAKIENLDDDDLLKQSETNQLAFALPFFKKNRRRFANSSAVQGLIKQGFAS</sequence>
<dbReference type="OrthoDB" id="9881816at2"/>
<evidence type="ECO:0000313" key="1">
    <source>
        <dbReference type="EMBL" id="ADE38929.1"/>
    </source>
</evidence>
<keyword evidence="2" id="KW-1185">Reference proteome</keyword>
<gene>
    <name evidence="1" type="ordered locus">SAR116_0686</name>
</gene>
<dbReference type="Proteomes" id="UP000007460">
    <property type="component" value="Chromosome"/>
</dbReference>
<dbReference type="AlphaFoldDB" id="D5BRN2"/>
<dbReference type="RefSeq" id="WP_013045558.1">
    <property type="nucleotide sequence ID" value="NC_014010.1"/>
</dbReference>
<protein>
    <submittedName>
        <fullName evidence="1">Glycosyl transferase group 1</fullName>
    </submittedName>
</protein>